<dbReference type="EMBL" id="CAJPVJ010018281">
    <property type="protein sequence ID" value="CAG2176915.1"/>
    <property type="molecule type" value="Genomic_DNA"/>
</dbReference>
<dbReference type="OrthoDB" id="2506647at2759"/>
<dbReference type="EMBL" id="OC933106">
    <property type="protein sequence ID" value="CAD7659753.1"/>
    <property type="molecule type" value="Genomic_DNA"/>
</dbReference>
<dbReference type="PANTHER" id="PTHR11362:SF82">
    <property type="entry name" value="PHOSPHATIDYLETHANOLAMINE-BINDING PROTEIN 4"/>
    <property type="match status" value="1"/>
</dbReference>
<accession>A0A7R9QVU4</accession>
<proteinExistence type="predicted"/>
<dbReference type="PANTHER" id="PTHR11362">
    <property type="entry name" value="PHOSPHATIDYLETHANOLAMINE-BINDING PROTEIN"/>
    <property type="match status" value="1"/>
</dbReference>
<evidence type="ECO:0000313" key="1">
    <source>
        <dbReference type="EMBL" id="CAD7659753.1"/>
    </source>
</evidence>
<dbReference type="InterPro" id="IPR008914">
    <property type="entry name" value="PEBP"/>
</dbReference>
<organism evidence="1">
    <name type="scientific">Oppiella nova</name>
    <dbReference type="NCBI Taxonomy" id="334625"/>
    <lineage>
        <taxon>Eukaryota</taxon>
        <taxon>Metazoa</taxon>
        <taxon>Ecdysozoa</taxon>
        <taxon>Arthropoda</taxon>
        <taxon>Chelicerata</taxon>
        <taxon>Arachnida</taxon>
        <taxon>Acari</taxon>
        <taxon>Acariformes</taxon>
        <taxon>Sarcoptiformes</taxon>
        <taxon>Oribatida</taxon>
        <taxon>Brachypylina</taxon>
        <taxon>Oppioidea</taxon>
        <taxon>Oppiidae</taxon>
        <taxon>Oppiella</taxon>
    </lineage>
</organism>
<protein>
    <submittedName>
        <fullName evidence="1">Uncharacterized protein</fullName>
    </submittedName>
</protein>
<reference evidence="1" key="1">
    <citation type="submission" date="2020-11" db="EMBL/GenBank/DDBJ databases">
        <authorList>
            <person name="Tran Van P."/>
        </authorList>
    </citation>
    <scope>NUCLEOTIDE SEQUENCE</scope>
</reference>
<evidence type="ECO:0000313" key="2">
    <source>
        <dbReference type="Proteomes" id="UP000728032"/>
    </source>
</evidence>
<sequence length="181" mass="20595">MSPLRRDGVVPDVIDSVPKDKITVKYSSGVEVNFGNELTPTQVKDKPVVDWPADRNSYYTLVMSDPDAPNRKEPIYGQVKHWLVINIPGNDVSKGQVLADYIGSGPPQDTGLHRYVFLVYKQSGIINTTEKTVSNRSREGRLQWKVRDFAKQHNLGEPIAANFYQAQFDDWVPIFRQQFTE</sequence>
<dbReference type="CDD" id="cd00866">
    <property type="entry name" value="PEBP_euk"/>
    <property type="match status" value="1"/>
</dbReference>
<name>A0A7R9QVU4_9ACAR</name>
<dbReference type="InterPro" id="IPR035810">
    <property type="entry name" value="PEBP_euk"/>
</dbReference>
<dbReference type="InterPro" id="IPR036610">
    <property type="entry name" value="PEBP-like_sf"/>
</dbReference>
<dbReference type="Proteomes" id="UP000728032">
    <property type="component" value="Unassembled WGS sequence"/>
</dbReference>
<dbReference type="SUPFAM" id="SSF49777">
    <property type="entry name" value="PEBP-like"/>
    <property type="match status" value="1"/>
</dbReference>
<dbReference type="Pfam" id="PF01161">
    <property type="entry name" value="PBP"/>
    <property type="match status" value="1"/>
</dbReference>
<dbReference type="AlphaFoldDB" id="A0A7R9QVU4"/>
<keyword evidence="2" id="KW-1185">Reference proteome</keyword>
<dbReference type="Gene3D" id="3.90.280.10">
    <property type="entry name" value="PEBP-like"/>
    <property type="match status" value="1"/>
</dbReference>
<gene>
    <name evidence="1" type="ORF">ONB1V03_LOCUS16348</name>
</gene>